<comment type="subcellular location">
    <subcellularLocation>
        <location evidence="1">Membrane</location>
        <topology evidence="1">Multi-pass membrane protein</topology>
    </subcellularLocation>
</comment>
<dbReference type="PANTHER" id="PTHR43471:SF3">
    <property type="entry name" value="ABC TRANSPORTER PERMEASE PROTEIN NATB"/>
    <property type="match status" value="1"/>
</dbReference>
<gene>
    <name evidence="7" type="ORF">NVS88_09900</name>
</gene>
<dbReference type="AlphaFoldDB" id="A0A9X4RDM6"/>
<reference evidence="7" key="1">
    <citation type="submission" date="2022-08" db="EMBL/GenBank/DDBJ databases">
        <title>Genome analysis of Corynebacteriales strain.</title>
        <authorList>
            <person name="Lee S.D."/>
        </authorList>
    </citation>
    <scope>NUCLEOTIDE SEQUENCE</scope>
    <source>
        <strain evidence="7">D3-21</strain>
    </source>
</reference>
<keyword evidence="2 5" id="KW-0812">Transmembrane</keyword>
<sequence length="393" mass="40562">MNVIVLVARREFTARLRTRAFLISNIVIVAAVVVGLVLASALSGSSTTAATNVGLVGPASSLSATLTHTGEAAGVPIDPIDLPDEARAKADVQSGSVDAALVPDGHEHYRVLTKTSLDEKVAGVLGAAVKQQALANVLVAQGVDPAQLAVATSAAGITVTSLTPPDPQKGQRIGLAYTAVVLLYATLLMFGMYVAMGVVEEKANRVVELLLSTIRPLELLWGKVIGIGLVGLAQLALIGAVAVITATATGLITIGGTAVAVFGSALGWYVLGFVFFAVLYAAAASMVSRQEDLNSTTMPLTLLVIAMFAVAQACVQHPDGDLSNTLSWIPPFSTVLMPIRIAAGVTGTAQIVGTIALMLVACLAMSLLAARIYRRSILQTGTKVSWRDALARS</sequence>
<dbReference type="PRINTS" id="PR00173">
    <property type="entry name" value="EDTRNSPORT"/>
</dbReference>
<dbReference type="Proteomes" id="UP001152755">
    <property type="component" value="Unassembled WGS sequence"/>
</dbReference>
<feature type="transmembrane region" description="Helical" evidence="5">
    <location>
        <begin position="266"/>
        <end position="288"/>
    </location>
</feature>
<proteinExistence type="predicted"/>
<dbReference type="GO" id="GO:0140359">
    <property type="term" value="F:ABC-type transporter activity"/>
    <property type="evidence" value="ECO:0007669"/>
    <property type="project" value="InterPro"/>
</dbReference>
<evidence type="ECO:0000313" key="7">
    <source>
        <dbReference type="EMBL" id="MDG3014869.1"/>
    </source>
</evidence>
<dbReference type="GO" id="GO:0016020">
    <property type="term" value="C:membrane"/>
    <property type="evidence" value="ECO:0007669"/>
    <property type="project" value="UniProtKB-SubCell"/>
</dbReference>
<comment type="caution">
    <text evidence="7">The sequence shown here is derived from an EMBL/GenBank/DDBJ whole genome shotgun (WGS) entry which is preliminary data.</text>
</comment>
<dbReference type="Pfam" id="PF12698">
    <property type="entry name" value="ABC2_membrane_3"/>
    <property type="match status" value="1"/>
</dbReference>
<evidence type="ECO:0000256" key="1">
    <source>
        <dbReference type="ARBA" id="ARBA00004141"/>
    </source>
</evidence>
<keyword evidence="4 5" id="KW-0472">Membrane</keyword>
<evidence type="ECO:0000256" key="4">
    <source>
        <dbReference type="ARBA" id="ARBA00023136"/>
    </source>
</evidence>
<evidence type="ECO:0000313" key="8">
    <source>
        <dbReference type="Proteomes" id="UP001152755"/>
    </source>
</evidence>
<evidence type="ECO:0000256" key="3">
    <source>
        <dbReference type="ARBA" id="ARBA00022989"/>
    </source>
</evidence>
<feature type="transmembrane region" description="Helical" evidence="5">
    <location>
        <begin position="220"/>
        <end position="246"/>
    </location>
</feature>
<feature type="transmembrane region" description="Helical" evidence="5">
    <location>
        <begin position="300"/>
        <end position="318"/>
    </location>
</feature>
<name>A0A9X4RDM6_9ACTN</name>
<feature type="transmembrane region" description="Helical" evidence="5">
    <location>
        <begin position="20"/>
        <end position="42"/>
    </location>
</feature>
<accession>A0A9X4RDM6</accession>
<dbReference type="PANTHER" id="PTHR43471">
    <property type="entry name" value="ABC TRANSPORTER PERMEASE"/>
    <property type="match status" value="1"/>
</dbReference>
<dbReference type="InterPro" id="IPR013525">
    <property type="entry name" value="ABC2_TM"/>
</dbReference>
<dbReference type="RefSeq" id="WP_332519817.1">
    <property type="nucleotide sequence ID" value="NZ_JANRHA010000005.1"/>
</dbReference>
<organism evidence="7 8">
    <name type="scientific">Speluncibacter jeojiensis</name>
    <dbReference type="NCBI Taxonomy" id="2710754"/>
    <lineage>
        <taxon>Bacteria</taxon>
        <taxon>Bacillati</taxon>
        <taxon>Actinomycetota</taxon>
        <taxon>Actinomycetes</taxon>
        <taxon>Mycobacteriales</taxon>
        <taxon>Speluncibacteraceae</taxon>
        <taxon>Speluncibacter</taxon>
    </lineage>
</organism>
<feature type="domain" description="ABC-2 type transporter transmembrane" evidence="6">
    <location>
        <begin position="20"/>
        <end position="370"/>
    </location>
</feature>
<feature type="transmembrane region" description="Helical" evidence="5">
    <location>
        <begin position="338"/>
        <end position="369"/>
    </location>
</feature>
<evidence type="ECO:0000259" key="6">
    <source>
        <dbReference type="Pfam" id="PF12698"/>
    </source>
</evidence>
<evidence type="ECO:0000256" key="2">
    <source>
        <dbReference type="ARBA" id="ARBA00022692"/>
    </source>
</evidence>
<dbReference type="EMBL" id="JANRHA010000005">
    <property type="protein sequence ID" value="MDG3014869.1"/>
    <property type="molecule type" value="Genomic_DNA"/>
</dbReference>
<feature type="transmembrane region" description="Helical" evidence="5">
    <location>
        <begin position="175"/>
        <end position="199"/>
    </location>
</feature>
<keyword evidence="8" id="KW-1185">Reference proteome</keyword>
<keyword evidence="3 5" id="KW-1133">Transmembrane helix</keyword>
<evidence type="ECO:0000256" key="5">
    <source>
        <dbReference type="SAM" id="Phobius"/>
    </source>
</evidence>
<protein>
    <submittedName>
        <fullName evidence="7">ABC transporter permease</fullName>
    </submittedName>
</protein>